<dbReference type="InterPro" id="IPR001283">
    <property type="entry name" value="CRISP-related"/>
</dbReference>
<comment type="caution">
    <text evidence="3">The sequence shown here is derived from an EMBL/GenBank/DDBJ whole genome shotgun (WGS) entry which is preliminary data.</text>
</comment>
<dbReference type="Gene3D" id="3.40.33.10">
    <property type="entry name" value="CAP"/>
    <property type="match status" value="1"/>
</dbReference>
<dbReference type="PANTHER" id="PTHR10334">
    <property type="entry name" value="CYSTEINE-RICH SECRETORY PROTEIN-RELATED"/>
    <property type="match status" value="1"/>
</dbReference>
<dbReference type="InterPro" id="IPR014044">
    <property type="entry name" value="CAP_dom"/>
</dbReference>
<protein>
    <recommendedName>
        <fullName evidence="2">SCP domain-containing protein</fullName>
    </recommendedName>
</protein>
<dbReference type="Proteomes" id="UP001365542">
    <property type="component" value="Unassembled WGS sequence"/>
</dbReference>
<evidence type="ECO:0000256" key="1">
    <source>
        <dbReference type="SAM" id="SignalP"/>
    </source>
</evidence>
<dbReference type="SUPFAM" id="SSF55797">
    <property type="entry name" value="PR-1-like"/>
    <property type="match status" value="1"/>
</dbReference>
<dbReference type="PRINTS" id="PR00837">
    <property type="entry name" value="V5TPXLIKE"/>
</dbReference>
<dbReference type="AlphaFoldDB" id="A0AAV9WWL1"/>
<proteinExistence type="predicted"/>
<dbReference type="GO" id="GO:0005576">
    <property type="term" value="C:extracellular region"/>
    <property type="evidence" value="ECO:0007669"/>
    <property type="project" value="InterPro"/>
</dbReference>
<dbReference type="Pfam" id="PF00188">
    <property type="entry name" value="CAP"/>
    <property type="match status" value="1"/>
</dbReference>
<accession>A0AAV9WWL1</accession>
<sequence>MRSVILSLAVLAATAMAAPVKDCAIKYARDVVTEVVDITVTQTVYVTEGAVPTGTPVAVYVQPSTTPCEETAPKKTPVYNAPAPVYSTHVEVQPAPSPAPAPVYNAPTSEDQSCLDAHNTYRAQHGAPPLTWNSDMASYAEQNTQNCVMAHTGGPYGENLAFGYSNVADAVKAWYDEGSQYDASNPGFYENTGHFTQLVWKATTEVGCYNRQCGDSQYLMCEYKVPGNVVGNNGQYFSDNVQM</sequence>
<gene>
    <name evidence="3" type="ORF">TWF694_003950</name>
</gene>
<feature type="chain" id="PRO_5043362187" description="SCP domain-containing protein" evidence="1">
    <location>
        <begin position="18"/>
        <end position="243"/>
    </location>
</feature>
<evidence type="ECO:0000313" key="4">
    <source>
        <dbReference type="Proteomes" id="UP001365542"/>
    </source>
</evidence>
<keyword evidence="1" id="KW-0732">Signal</keyword>
<dbReference type="PROSITE" id="PS01009">
    <property type="entry name" value="CRISP_1"/>
    <property type="match status" value="1"/>
</dbReference>
<feature type="domain" description="SCP" evidence="2">
    <location>
        <begin position="109"/>
        <end position="231"/>
    </location>
</feature>
<dbReference type="SMART" id="SM00198">
    <property type="entry name" value="SCP"/>
    <property type="match status" value="1"/>
</dbReference>
<dbReference type="InterPro" id="IPR035940">
    <property type="entry name" value="CAP_sf"/>
</dbReference>
<evidence type="ECO:0000259" key="2">
    <source>
        <dbReference type="SMART" id="SM00198"/>
    </source>
</evidence>
<dbReference type="InterPro" id="IPR018244">
    <property type="entry name" value="Allrgn_V5/Tpx1_CS"/>
</dbReference>
<name>A0AAV9WWL1_9PEZI</name>
<evidence type="ECO:0000313" key="3">
    <source>
        <dbReference type="EMBL" id="KAK6528709.1"/>
    </source>
</evidence>
<dbReference type="EMBL" id="JAVHJO010000014">
    <property type="protein sequence ID" value="KAK6528709.1"/>
    <property type="molecule type" value="Genomic_DNA"/>
</dbReference>
<keyword evidence="4" id="KW-1185">Reference proteome</keyword>
<reference evidence="3 4" key="1">
    <citation type="submission" date="2019-10" db="EMBL/GenBank/DDBJ databases">
        <authorList>
            <person name="Palmer J.M."/>
        </authorList>
    </citation>
    <scope>NUCLEOTIDE SEQUENCE [LARGE SCALE GENOMIC DNA]</scope>
    <source>
        <strain evidence="3 4">TWF694</strain>
    </source>
</reference>
<feature type="signal peptide" evidence="1">
    <location>
        <begin position="1"/>
        <end position="17"/>
    </location>
</feature>
<organism evidence="3 4">
    <name type="scientific">Orbilia ellipsospora</name>
    <dbReference type="NCBI Taxonomy" id="2528407"/>
    <lineage>
        <taxon>Eukaryota</taxon>
        <taxon>Fungi</taxon>
        <taxon>Dikarya</taxon>
        <taxon>Ascomycota</taxon>
        <taxon>Pezizomycotina</taxon>
        <taxon>Orbiliomycetes</taxon>
        <taxon>Orbiliales</taxon>
        <taxon>Orbiliaceae</taxon>
        <taxon>Orbilia</taxon>
    </lineage>
</organism>